<reference evidence="1" key="1">
    <citation type="journal article" date="2020" name="Nature">
        <title>Giant virus diversity and host interactions through global metagenomics.</title>
        <authorList>
            <person name="Schulz F."/>
            <person name="Roux S."/>
            <person name="Paez-Espino D."/>
            <person name="Jungbluth S."/>
            <person name="Walsh D.A."/>
            <person name="Denef V.J."/>
            <person name="McMahon K.D."/>
            <person name="Konstantinidis K.T."/>
            <person name="Eloe-Fadrosh E.A."/>
            <person name="Kyrpides N.C."/>
            <person name="Woyke T."/>
        </authorList>
    </citation>
    <scope>NUCLEOTIDE SEQUENCE</scope>
    <source>
        <strain evidence="1">GVMAG-M-3300023179-4</strain>
    </source>
</reference>
<dbReference type="AlphaFoldDB" id="A0A6C0H0B9"/>
<sequence length="163" mass="19951">MKEINIKKYIIEDYDENIDFISKYIDLNCKNDKFFYKFIKICMKFKIYLYYLEEGEYKLRTNKSLMRLINIKKSEITQELGKMILKLYNFDKYLEQTSDNFSDIYDTKNKIDRLYNDYSKNYKYLVGLLKILDDKITDEILKNYTTKEFSLNTKNNIIDEYCN</sequence>
<dbReference type="EMBL" id="MN739835">
    <property type="protein sequence ID" value="QHT73981.1"/>
    <property type="molecule type" value="Genomic_DNA"/>
</dbReference>
<organism evidence="1">
    <name type="scientific">viral metagenome</name>
    <dbReference type="NCBI Taxonomy" id="1070528"/>
    <lineage>
        <taxon>unclassified sequences</taxon>
        <taxon>metagenomes</taxon>
        <taxon>organismal metagenomes</taxon>
    </lineage>
</organism>
<name>A0A6C0H0B9_9ZZZZ</name>
<proteinExistence type="predicted"/>
<evidence type="ECO:0000313" key="1">
    <source>
        <dbReference type="EMBL" id="QHT73981.1"/>
    </source>
</evidence>
<accession>A0A6C0H0B9</accession>
<protein>
    <submittedName>
        <fullName evidence="1">Uncharacterized protein</fullName>
    </submittedName>
</protein>